<keyword evidence="2 7" id="KW-0812">Transmembrane</keyword>
<evidence type="ECO:0000256" key="5">
    <source>
        <dbReference type="ARBA" id="ARBA00022989"/>
    </source>
</evidence>
<gene>
    <name evidence="10" type="ORF">GGQ83_002437</name>
</gene>
<dbReference type="InterPro" id="IPR014223">
    <property type="entry name" value="ABC_CydC/D"/>
</dbReference>
<dbReference type="Pfam" id="PF00005">
    <property type="entry name" value="ABC_tran"/>
    <property type="match status" value="1"/>
</dbReference>
<reference evidence="10 11" key="1">
    <citation type="submission" date="2020-08" db="EMBL/GenBank/DDBJ databases">
        <title>Genomic Encyclopedia of Type Strains, Phase IV (KMG-IV): sequencing the most valuable type-strain genomes for metagenomic binning, comparative biology and taxonomic classification.</title>
        <authorList>
            <person name="Goeker M."/>
        </authorList>
    </citation>
    <scope>NUCLEOTIDE SEQUENCE [LARGE SCALE GENOMIC DNA]</scope>
    <source>
        <strain evidence="10 11">DSM 19979</strain>
    </source>
</reference>
<feature type="transmembrane region" description="Helical" evidence="7">
    <location>
        <begin position="16"/>
        <end position="38"/>
    </location>
</feature>
<feature type="transmembrane region" description="Helical" evidence="7">
    <location>
        <begin position="268"/>
        <end position="287"/>
    </location>
</feature>
<sequence>MWSDLFRVARLWRSRWPALVAGLAIAMVSALSGIALMTLAGKGVAAGVTGGGLIGIAALLWLRPFVLIRPATRWWERMASHDAAFRALADTRVWFFRRLAERRPGGIGMGGSGDLLGRLIADVDALDRFYLGAVVPAAGALAAVLAIAILLGAEPWLLVLMALPLLLALVLPLALAPAAARAATEAAARRGEMRAAAVDPLAGLEDTLAANAEPAAARRLAQADAAMMRAQRRLVGRGAMAGALGQTLTQLALLGGLAWGLWAGEAGAALAVLALFLGIAALEMLGLMPRAGAALATAGAGARRLFETTDTPPPVAEPTAPAAMPEGRDLRFEGVRFGWRAGMPPVLDGLDLTLRPAERLAILGPSGAGKSSIAALLMKFAAPQGGRITLGGADIATLAAPELRARIAYLAQDARLFDDSIANNLRIAAPGAPDAALWRALAKAGVGEFVRGLPEGLDTFCGEGGARFSGGEARRIALARALLPPADILILDEPTAGLDAEAARSFLVTLGTACEGRSLLLLTHELTGVEPLDRVLRLAGGRLLPAAG</sequence>
<proteinExistence type="predicted"/>
<dbReference type="PROSITE" id="PS50893">
    <property type="entry name" value="ABC_TRANSPORTER_2"/>
    <property type="match status" value="1"/>
</dbReference>
<feature type="domain" description="ABC transporter" evidence="8">
    <location>
        <begin position="330"/>
        <end position="547"/>
    </location>
</feature>
<dbReference type="EMBL" id="JACIDJ010000003">
    <property type="protein sequence ID" value="MBB3898994.1"/>
    <property type="molecule type" value="Genomic_DNA"/>
</dbReference>
<keyword evidence="5 7" id="KW-1133">Transmembrane helix</keyword>
<keyword evidence="4 10" id="KW-0067">ATP-binding</keyword>
<name>A0A840AFL9_9PROT</name>
<feature type="transmembrane region" description="Helical" evidence="7">
    <location>
        <begin position="157"/>
        <end position="180"/>
    </location>
</feature>
<feature type="transmembrane region" description="Helical" evidence="7">
    <location>
        <begin position="44"/>
        <end position="68"/>
    </location>
</feature>
<dbReference type="InterPro" id="IPR011527">
    <property type="entry name" value="ABC1_TM_dom"/>
</dbReference>
<evidence type="ECO:0000256" key="2">
    <source>
        <dbReference type="ARBA" id="ARBA00022692"/>
    </source>
</evidence>
<feature type="domain" description="ABC transmembrane type-1" evidence="9">
    <location>
        <begin position="20"/>
        <end position="297"/>
    </location>
</feature>
<protein>
    <submittedName>
        <fullName evidence="10">ATP-binding cassette subfamily C protein CydC</fullName>
    </submittedName>
</protein>
<dbReference type="SUPFAM" id="SSF52540">
    <property type="entry name" value="P-loop containing nucleoside triphosphate hydrolases"/>
    <property type="match status" value="1"/>
</dbReference>
<dbReference type="InterPro" id="IPR017871">
    <property type="entry name" value="ABC_transporter-like_CS"/>
</dbReference>
<comment type="caution">
    <text evidence="10">The sequence shown here is derived from an EMBL/GenBank/DDBJ whole genome shotgun (WGS) entry which is preliminary data.</text>
</comment>
<evidence type="ECO:0000256" key="6">
    <source>
        <dbReference type="ARBA" id="ARBA00023136"/>
    </source>
</evidence>
<dbReference type="NCBIfam" id="TIGR02868">
    <property type="entry name" value="CydC"/>
    <property type="match status" value="1"/>
</dbReference>
<evidence type="ECO:0000313" key="10">
    <source>
        <dbReference type="EMBL" id="MBB3898994.1"/>
    </source>
</evidence>
<dbReference type="SMART" id="SM00382">
    <property type="entry name" value="AAA"/>
    <property type="match status" value="1"/>
</dbReference>
<dbReference type="GO" id="GO:0016887">
    <property type="term" value="F:ATP hydrolysis activity"/>
    <property type="evidence" value="ECO:0007669"/>
    <property type="project" value="InterPro"/>
</dbReference>
<keyword evidence="3" id="KW-0547">Nucleotide-binding</keyword>
<comment type="subcellular location">
    <subcellularLocation>
        <location evidence="1">Cell membrane</location>
        <topology evidence="1">Multi-pass membrane protein</topology>
    </subcellularLocation>
</comment>
<dbReference type="SUPFAM" id="SSF90123">
    <property type="entry name" value="ABC transporter transmembrane region"/>
    <property type="match status" value="1"/>
</dbReference>
<dbReference type="RefSeq" id="WP_184384309.1">
    <property type="nucleotide sequence ID" value="NZ_JACIDJ010000003.1"/>
</dbReference>
<dbReference type="InterPro" id="IPR003593">
    <property type="entry name" value="AAA+_ATPase"/>
</dbReference>
<accession>A0A840AFL9</accession>
<dbReference type="Gene3D" id="1.20.1560.10">
    <property type="entry name" value="ABC transporter type 1, transmembrane domain"/>
    <property type="match status" value="1"/>
</dbReference>
<dbReference type="InterPro" id="IPR039421">
    <property type="entry name" value="Type_1_exporter"/>
</dbReference>
<evidence type="ECO:0000259" key="9">
    <source>
        <dbReference type="PROSITE" id="PS50929"/>
    </source>
</evidence>
<dbReference type="InterPro" id="IPR036640">
    <property type="entry name" value="ABC1_TM_sf"/>
</dbReference>
<evidence type="ECO:0000313" key="11">
    <source>
        <dbReference type="Proteomes" id="UP000553193"/>
    </source>
</evidence>
<feature type="transmembrane region" description="Helical" evidence="7">
    <location>
        <begin position="238"/>
        <end position="262"/>
    </location>
</feature>
<dbReference type="GO" id="GO:0005886">
    <property type="term" value="C:plasma membrane"/>
    <property type="evidence" value="ECO:0007669"/>
    <property type="project" value="UniProtKB-SubCell"/>
</dbReference>
<dbReference type="GO" id="GO:0140359">
    <property type="term" value="F:ABC-type transporter activity"/>
    <property type="evidence" value="ECO:0007669"/>
    <property type="project" value="InterPro"/>
</dbReference>
<evidence type="ECO:0000256" key="1">
    <source>
        <dbReference type="ARBA" id="ARBA00004651"/>
    </source>
</evidence>
<organism evidence="10 11">
    <name type="scientific">Roseococcus suduntuyensis</name>
    <dbReference type="NCBI Taxonomy" id="455361"/>
    <lineage>
        <taxon>Bacteria</taxon>
        <taxon>Pseudomonadati</taxon>
        <taxon>Pseudomonadota</taxon>
        <taxon>Alphaproteobacteria</taxon>
        <taxon>Acetobacterales</taxon>
        <taxon>Roseomonadaceae</taxon>
        <taxon>Roseococcus</taxon>
    </lineage>
</organism>
<dbReference type="AlphaFoldDB" id="A0A840AFL9"/>
<evidence type="ECO:0000256" key="7">
    <source>
        <dbReference type="SAM" id="Phobius"/>
    </source>
</evidence>
<dbReference type="PANTHER" id="PTHR24221">
    <property type="entry name" value="ATP-BINDING CASSETTE SUB-FAMILY B"/>
    <property type="match status" value="1"/>
</dbReference>
<dbReference type="InterPro" id="IPR003439">
    <property type="entry name" value="ABC_transporter-like_ATP-bd"/>
</dbReference>
<evidence type="ECO:0000259" key="8">
    <source>
        <dbReference type="PROSITE" id="PS50893"/>
    </source>
</evidence>
<keyword evidence="6 7" id="KW-0472">Membrane</keyword>
<dbReference type="PROSITE" id="PS50929">
    <property type="entry name" value="ABC_TM1F"/>
    <property type="match status" value="1"/>
</dbReference>
<feature type="transmembrane region" description="Helical" evidence="7">
    <location>
        <begin position="129"/>
        <end position="151"/>
    </location>
</feature>
<dbReference type="Proteomes" id="UP000553193">
    <property type="component" value="Unassembled WGS sequence"/>
</dbReference>
<keyword evidence="11" id="KW-1185">Reference proteome</keyword>
<dbReference type="PANTHER" id="PTHR24221:SF654">
    <property type="entry name" value="ATP-BINDING CASSETTE SUB-FAMILY B MEMBER 6"/>
    <property type="match status" value="1"/>
</dbReference>
<evidence type="ECO:0000256" key="4">
    <source>
        <dbReference type="ARBA" id="ARBA00022840"/>
    </source>
</evidence>
<dbReference type="GO" id="GO:0034775">
    <property type="term" value="P:glutathione transmembrane transport"/>
    <property type="evidence" value="ECO:0007669"/>
    <property type="project" value="InterPro"/>
</dbReference>
<dbReference type="GO" id="GO:0005524">
    <property type="term" value="F:ATP binding"/>
    <property type="evidence" value="ECO:0007669"/>
    <property type="project" value="UniProtKB-KW"/>
</dbReference>
<evidence type="ECO:0000256" key="3">
    <source>
        <dbReference type="ARBA" id="ARBA00022741"/>
    </source>
</evidence>
<dbReference type="GO" id="GO:0034040">
    <property type="term" value="F:ATPase-coupled lipid transmembrane transporter activity"/>
    <property type="evidence" value="ECO:0007669"/>
    <property type="project" value="TreeGrafter"/>
</dbReference>
<dbReference type="PROSITE" id="PS00211">
    <property type="entry name" value="ABC_TRANSPORTER_1"/>
    <property type="match status" value="1"/>
</dbReference>
<dbReference type="Gene3D" id="3.40.50.300">
    <property type="entry name" value="P-loop containing nucleotide triphosphate hydrolases"/>
    <property type="match status" value="1"/>
</dbReference>
<dbReference type="GO" id="GO:0045454">
    <property type="term" value="P:cell redox homeostasis"/>
    <property type="evidence" value="ECO:0007669"/>
    <property type="project" value="InterPro"/>
</dbReference>
<dbReference type="InterPro" id="IPR027417">
    <property type="entry name" value="P-loop_NTPase"/>
</dbReference>